<evidence type="ECO:0000313" key="2">
    <source>
        <dbReference type="Proteomes" id="UP001157733"/>
    </source>
</evidence>
<dbReference type="Proteomes" id="UP001157733">
    <property type="component" value="Chromosome"/>
</dbReference>
<organism evidence="1 2">
    <name type="scientific">Nitrospina watsonii</name>
    <dbReference type="NCBI Taxonomy" id="1323948"/>
    <lineage>
        <taxon>Bacteria</taxon>
        <taxon>Pseudomonadati</taxon>
        <taxon>Nitrospinota/Tectimicrobiota group</taxon>
        <taxon>Nitrospinota</taxon>
        <taxon>Nitrospinia</taxon>
        <taxon>Nitrospinales</taxon>
        <taxon>Nitrospinaceae</taxon>
        <taxon>Nitrospina</taxon>
    </lineage>
</organism>
<reference evidence="1 2" key="1">
    <citation type="submission" date="2022-09" db="EMBL/GenBank/DDBJ databases">
        <authorList>
            <person name="Kop L."/>
        </authorList>
    </citation>
    <scope>NUCLEOTIDE SEQUENCE [LARGE SCALE GENOMIC DNA]</scope>
    <source>
        <strain evidence="1 2">347</strain>
    </source>
</reference>
<accession>A0ABM9H9Z7</accession>
<protein>
    <submittedName>
        <fullName evidence="1">Uncharacterized protein</fullName>
    </submittedName>
</protein>
<keyword evidence="2" id="KW-1185">Reference proteome</keyword>
<dbReference type="EMBL" id="OX336137">
    <property type="protein sequence ID" value="CAI2716950.1"/>
    <property type="molecule type" value="Genomic_DNA"/>
</dbReference>
<evidence type="ECO:0000313" key="1">
    <source>
        <dbReference type="EMBL" id="CAI2716950.1"/>
    </source>
</evidence>
<sequence>MSCMGGCDTLIGSPLLGRKIETNCLFLSIYLARLWTGPGVTRQVLPQEDGGEAPWFRGRSRFSDASCSSPANRFLARVEGDGGSTIRNQEFEIHGNHRSQRTIGSGRSLRASDHPVESQNERLYFLCPKRHSYH</sequence>
<name>A0ABM9H9Z7_9BACT</name>
<gene>
    <name evidence="1" type="ORF">NSPWAT_0090</name>
</gene>
<proteinExistence type="predicted"/>